<dbReference type="PANTHER" id="PTHR11102:SF147">
    <property type="entry name" value="SEL1L ADAPTOR SUBUNIT OF ERAD E3 UBIQUITIN LIGASE"/>
    <property type="match status" value="1"/>
</dbReference>
<dbReference type="PANTHER" id="PTHR11102">
    <property type="entry name" value="SEL-1-LIKE PROTEIN"/>
    <property type="match status" value="1"/>
</dbReference>
<gene>
    <name evidence="2" type="ORF">CYY_009724</name>
</gene>
<proteinExistence type="inferred from homology"/>
<accession>A0A8J4PL70</accession>
<dbReference type="Gene3D" id="1.25.40.10">
    <property type="entry name" value="Tetratricopeptide repeat domain"/>
    <property type="match status" value="1"/>
</dbReference>
<dbReference type="SMART" id="SM00671">
    <property type="entry name" value="SEL1"/>
    <property type="match status" value="5"/>
</dbReference>
<comment type="caution">
    <text evidence="2">The sequence shown here is derived from an EMBL/GenBank/DDBJ whole genome shotgun (WGS) entry which is preliminary data.</text>
</comment>
<reference evidence="2" key="1">
    <citation type="submission" date="2020-01" db="EMBL/GenBank/DDBJ databases">
        <title>Development of genomics and gene disruption for Polysphondylium violaceum indicates a role for the polyketide synthase stlB in stalk morphogenesis.</title>
        <authorList>
            <person name="Narita B."/>
            <person name="Kawabe Y."/>
            <person name="Kin K."/>
            <person name="Saito T."/>
            <person name="Gibbs R."/>
            <person name="Kuspa A."/>
            <person name="Muzny D."/>
            <person name="Queller D."/>
            <person name="Richards S."/>
            <person name="Strassman J."/>
            <person name="Sucgang R."/>
            <person name="Worley K."/>
            <person name="Schaap P."/>
        </authorList>
    </citation>
    <scope>NUCLEOTIDE SEQUENCE</scope>
    <source>
        <strain evidence="2">QSvi11</strain>
    </source>
</reference>
<protein>
    <submittedName>
        <fullName evidence="2">Uncharacterized protein</fullName>
    </submittedName>
</protein>
<comment type="similarity">
    <text evidence="1">Belongs to the sel-1 family.</text>
</comment>
<sequence>MFGYIFKHPLVNNGNVNIYKHTQQLVRGSCCFKRNYGFSILSGDITEDNGTIKPTIASTTTTTTTTTKDLQQIDTEPNKYILFNGSKNYYPTELNTFLTHPRNISSKKRTKKNFKQAAKPFLTERNNKLTAIHNHIKNTSEFDKKVFYTKFAEEYASKSKVESIHVELKKRDHNRVYDEITLDPPVNPEIQLADLMNSIKINSAFLKSTEEKDRIDQILSGLIDKQTIIDTNKAHSKEFESAKQAYIMGNVERAFPVFERLANEHCHGLAHVFLGNMYFNGSPITTIDYKKAYHHFYLAATKTNVAVAFGMLGEMNFKGLGVPLNLPEARIHFMIASDLGLRSSTDQLIYMITNKIGGEYNILQVAHYLKNLIAKGSVESITTLGGVFFDTKKEFSKDLWLFASKMGDPTAQFLLGRYYYSNENPDYQNALLLWNSAGSKGHIDAQFYLAGMYDMGLIVERSSKKAAQLYEMCAKKGHVAAQYLIGKAYYTGDGIEMNQSKGLEYLKMSSENGDEMASNFLKDIDNFNNSNKDEIEI</sequence>
<keyword evidence="3" id="KW-1185">Reference proteome</keyword>
<organism evidence="2 3">
    <name type="scientific">Polysphondylium violaceum</name>
    <dbReference type="NCBI Taxonomy" id="133409"/>
    <lineage>
        <taxon>Eukaryota</taxon>
        <taxon>Amoebozoa</taxon>
        <taxon>Evosea</taxon>
        <taxon>Eumycetozoa</taxon>
        <taxon>Dictyostelia</taxon>
        <taxon>Dictyosteliales</taxon>
        <taxon>Dictyosteliaceae</taxon>
        <taxon>Polysphondylium</taxon>
    </lineage>
</organism>
<evidence type="ECO:0000313" key="2">
    <source>
        <dbReference type="EMBL" id="KAF2068958.1"/>
    </source>
</evidence>
<name>A0A8J4PL70_9MYCE</name>
<dbReference type="EMBL" id="AJWJ01000788">
    <property type="protein sequence ID" value="KAF2068958.1"/>
    <property type="molecule type" value="Genomic_DNA"/>
</dbReference>
<evidence type="ECO:0000256" key="1">
    <source>
        <dbReference type="ARBA" id="ARBA00038101"/>
    </source>
</evidence>
<dbReference type="OrthoDB" id="18943at2759"/>
<dbReference type="Proteomes" id="UP000695562">
    <property type="component" value="Unassembled WGS sequence"/>
</dbReference>
<evidence type="ECO:0000313" key="3">
    <source>
        <dbReference type="Proteomes" id="UP000695562"/>
    </source>
</evidence>
<dbReference type="AlphaFoldDB" id="A0A8J4PL70"/>
<dbReference type="GO" id="GO:0005789">
    <property type="term" value="C:endoplasmic reticulum membrane"/>
    <property type="evidence" value="ECO:0007669"/>
    <property type="project" value="TreeGrafter"/>
</dbReference>
<dbReference type="SUPFAM" id="SSF81901">
    <property type="entry name" value="HCP-like"/>
    <property type="match status" value="2"/>
</dbReference>
<dbReference type="InterPro" id="IPR011990">
    <property type="entry name" value="TPR-like_helical_dom_sf"/>
</dbReference>
<dbReference type="InterPro" id="IPR006597">
    <property type="entry name" value="Sel1-like"/>
</dbReference>
<dbReference type="Pfam" id="PF08238">
    <property type="entry name" value="Sel1"/>
    <property type="match status" value="5"/>
</dbReference>
<dbReference type="InterPro" id="IPR050767">
    <property type="entry name" value="Sel1_AlgK"/>
</dbReference>
<dbReference type="GO" id="GO:0036503">
    <property type="term" value="P:ERAD pathway"/>
    <property type="evidence" value="ECO:0007669"/>
    <property type="project" value="TreeGrafter"/>
</dbReference>